<dbReference type="RefSeq" id="WP_068504423.1">
    <property type="nucleotide sequence ID" value="NZ_LWQU01000194.1"/>
</dbReference>
<evidence type="ECO:0000256" key="2">
    <source>
        <dbReference type="ARBA" id="ARBA00022723"/>
    </source>
</evidence>
<keyword evidence="5" id="KW-0694">RNA-binding</keyword>
<dbReference type="Pfam" id="PF10150">
    <property type="entry name" value="RNase_E_G"/>
    <property type="match status" value="1"/>
</dbReference>
<dbReference type="Proteomes" id="UP000078543">
    <property type="component" value="Unassembled WGS sequence"/>
</dbReference>
<dbReference type="STRING" id="1437059.A6A05_17410"/>
<dbReference type="InterPro" id="IPR019307">
    <property type="entry name" value="RNA-bd_AU-1/RNase_E/G"/>
</dbReference>
<evidence type="ECO:0000313" key="8">
    <source>
        <dbReference type="Proteomes" id="UP000078543"/>
    </source>
</evidence>
<evidence type="ECO:0000259" key="6">
    <source>
        <dbReference type="Pfam" id="PF10150"/>
    </source>
</evidence>
<dbReference type="Gene3D" id="2.40.50.140">
    <property type="entry name" value="Nucleic acid-binding proteins"/>
    <property type="match status" value="1"/>
</dbReference>
<sequence length="436" mass="45437">MSTEILYSWGPGESRLAVVRDGRLVDLAVVRPGSLAGAVFLGRVAELAPKMGAAFVDIGQDRPAFLQGVKGLTQGQAVLVQVKADAHGEKGATLTPDISLTGRFLTFAPTRPGLVVSRKLGEDRARRLAERLQAIVAEAEGVSARPQAANASDDYLAADLTSLRAEWEAILAGRAAGKAPALLWRPDALTRLLADHAAIARIVIDDDETAAQARARHGSVVERHTGPEPVLAAIEDALEAALAPVVHLACGGRVAIETTAALTAIDVDSGPADPAEANTQAVPVIARQIRLRNIAGQMVVDFVSGGGKGALNRLVAQLKQAVSGDPVATHVIGITPLGLVEMTRERKGPSLFDLMNERHVGPSVEAQAFAALRFALAQAAHQPGPALTLTVSPAIAGQLAARAQAVAEAQARLGRKLNVAAQAGRTNSDWTLEVAR</sequence>
<dbReference type="GO" id="GO:0004540">
    <property type="term" value="F:RNA nuclease activity"/>
    <property type="evidence" value="ECO:0007669"/>
    <property type="project" value="InterPro"/>
</dbReference>
<dbReference type="InterPro" id="IPR004659">
    <property type="entry name" value="RNase_E/G"/>
</dbReference>
<evidence type="ECO:0000256" key="5">
    <source>
        <dbReference type="ARBA" id="ARBA00022884"/>
    </source>
</evidence>
<dbReference type="CDD" id="cd04453">
    <property type="entry name" value="S1_RNase_E"/>
    <property type="match status" value="1"/>
</dbReference>
<dbReference type="EMBL" id="LWQU01000194">
    <property type="protein sequence ID" value="OAN44613.1"/>
    <property type="molecule type" value="Genomic_DNA"/>
</dbReference>
<comment type="cofactor">
    <cofactor evidence="1">
        <name>Mg(2+)</name>
        <dbReference type="ChEBI" id="CHEBI:18420"/>
    </cofactor>
</comment>
<organism evidence="7 8">
    <name type="scientific">Magnetospirillum moscoviense</name>
    <dbReference type="NCBI Taxonomy" id="1437059"/>
    <lineage>
        <taxon>Bacteria</taxon>
        <taxon>Pseudomonadati</taxon>
        <taxon>Pseudomonadota</taxon>
        <taxon>Alphaproteobacteria</taxon>
        <taxon>Rhodospirillales</taxon>
        <taxon>Rhodospirillaceae</taxon>
        <taxon>Magnetospirillum</taxon>
    </lineage>
</organism>
<protein>
    <recommendedName>
        <fullName evidence="6">RNA-binding protein AU-1/Ribonuclease E/G domain-containing protein</fullName>
    </recommendedName>
</protein>
<comment type="caution">
    <text evidence="7">The sequence shown here is derived from an EMBL/GenBank/DDBJ whole genome shotgun (WGS) entry which is preliminary data.</text>
</comment>
<dbReference type="GO" id="GO:0006364">
    <property type="term" value="P:rRNA processing"/>
    <property type="evidence" value="ECO:0007669"/>
    <property type="project" value="TreeGrafter"/>
</dbReference>
<dbReference type="GO" id="GO:0003723">
    <property type="term" value="F:RNA binding"/>
    <property type="evidence" value="ECO:0007669"/>
    <property type="project" value="UniProtKB-KW"/>
</dbReference>
<evidence type="ECO:0000256" key="3">
    <source>
        <dbReference type="ARBA" id="ARBA00022801"/>
    </source>
</evidence>
<name>A0A178M7V6_9PROT</name>
<dbReference type="SUPFAM" id="SSF50249">
    <property type="entry name" value="Nucleic acid-binding proteins"/>
    <property type="match status" value="1"/>
</dbReference>
<reference evidence="7 8" key="1">
    <citation type="submission" date="2016-04" db="EMBL/GenBank/DDBJ databases">
        <title>Draft genome sequence of freshwater magnetotactic bacteria Magnetospirillum marisnigri SP-1 and Magnetospirillum moscoviense BB-1.</title>
        <authorList>
            <person name="Koziaeva V."/>
            <person name="Dziuba M.V."/>
            <person name="Ivanov T.M."/>
            <person name="Kuznetsov B."/>
            <person name="Grouzdev D.S."/>
        </authorList>
    </citation>
    <scope>NUCLEOTIDE SEQUENCE [LARGE SCALE GENOMIC DNA]</scope>
    <source>
        <strain evidence="7 8">BB-1</strain>
    </source>
</reference>
<dbReference type="AlphaFoldDB" id="A0A178M7V6"/>
<keyword evidence="2" id="KW-0479">Metal-binding</keyword>
<dbReference type="PANTHER" id="PTHR30001:SF0">
    <property type="entry name" value="RIBONUCLEASE G"/>
    <property type="match status" value="1"/>
</dbReference>
<dbReference type="GO" id="GO:0005737">
    <property type="term" value="C:cytoplasm"/>
    <property type="evidence" value="ECO:0007669"/>
    <property type="project" value="TreeGrafter"/>
</dbReference>
<dbReference type="PANTHER" id="PTHR30001">
    <property type="entry name" value="RIBONUCLEASE"/>
    <property type="match status" value="1"/>
</dbReference>
<dbReference type="GO" id="GO:0016787">
    <property type="term" value="F:hydrolase activity"/>
    <property type="evidence" value="ECO:0007669"/>
    <property type="project" value="UniProtKB-KW"/>
</dbReference>
<accession>A0A178M7V6</accession>
<dbReference type="InterPro" id="IPR012340">
    <property type="entry name" value="NA-bd_OB-fold"/>
</dbReference>
<evidence type="ECO:0000256" key="1">
    <source>
        <dbReference type="ARBA" id="ARBA00001946"/>
    </source>
</evidence>
<keyword evidence="3" id="KW-0378">Hydrolase</keyword>
<keyword evidence="8" id="KW-1185">Reference proteome</keyword>
<evidence type="ECO:0000313" key="7">
    <source>
        <dbReference type="EMBL" id="OAN44613.1"/>
    </source>
</evidence>
<feature type="domain" description="RNA-binding protein AU-1/Ribonuclease E/G" evidence="6">
    <location>
        <begin position="99"/>
        <end position="346"/>
    </location>
</feature>
<dbReference type="OrthoDB" id="9804278at2"/>
<dbReference type="GO" id="GO:0046872">
    <property type="term" value="F:metal ion binding"/>
    <property type="evidence" value="ECO:0007669"/>
    <property type="project" value="UniProtKB-KW"/>
</dbReference>
<keyword evidence="4" id="KW-0460">Magnesium</keyword>
<gene>
    <name evidence="7" type="ORF">A6A05_17410</name>
</gene>
<evidence type="ECO:0000256" key="4">
    <source>
        <dbReference type="ARBA" id="ARBA00022842"/>
    </source>
</evidence>
<proteinExistence type="predicted"/>